<feature type="transmembrane region" description="Helical" evidence="5">
    <location>
        <begin position="420"/>
        <end position="439"/>
    </location>
</feature>
<feature type="transmembrane region" description="Helical" evidence="5">
    <location>
        <begin position="144"/>
        <end position="161"/>
    </location>
</feature>
<keyword evidence="8" id="KW-1185">Reference proteome</keyword>
<comment type="subcellular location">
    <subcellularLocation>
        <location evidence="1">Membrane</location>
        <topology evidence="1">Multi-pass membrane protein</topology>
    </subcellularLocation>
</comment>
<feature type="transmembrane region" description="Helical" evidence="5">
    <location>
        <begin position="173"/>
        <end position="195"/>
    </location>
</feature>
<comment type="caution">
    <text evidence="7">The sequence shown here is derived from an EMBL/GenBank/DDBJ whole genome shotgun (WGS) entry which is preliminary data.</text>
</comment>
<evidence type="ECO:0000256" key="2">
    <source>
        <dbReference type="ARBA" id="ARBA00022692"/>
    </source>
</evidence>
<gene>
    <name evidence="7" type="ORF">ACFW88_18945</name>
</gene>
<dbReference type="EMBL" id="JBHYTS010000027">
    <property type="protein sequence ID" value="MFE1752590.1"/>
    <property type="molecule type" value="Genomic_DNA"/>
</dbReference>
<dbReference type="InterPro" id="IPR050367">
    <property type="entry name" value="APC_superfamily"/>
</dbReference>
<feature type="transmembrane region" description="Helical" evidence="5">
    <location>
        <begin position="386"/>
        <end position="413"/>
    </location>
</feature>
<feature type="transmembrane region" description="Helical" evidence="5">
    <location>
        <begin position="215"/>
        <end position="235"/>
    </location>
</feature>
<keyword evidence="2 5" id="KW-0812">Transmembrane</keyword>
<evidence type="ECO:0000259" key="6">
    <source>
        <dbReference type="Pfam" id="PF00324"/>
    </source>
</evidence>
<feature type="transmembrane region" description="Helical" evidence="5">
    <location>
        <begin position="110"/>
        <end position="132"/>
    </location>
</feature>
<feature type="transmembrane region" description="Helical" evidence="5">
    <location>
        <begin position="454"/>
        <end position="473"/>
    </location>
</feature>
<feature type="transmembrane region" description="Helical" evidence="5">
    <location>
        <begin position="359"/>
        <end position="380"/>
    </location>
</feature>
<feature type="transmembrane region" description="Helical" evidence="5">
    <location>
        <begin position="306"/>
        <end position="338"/>
    </location>
</feature>
<name>A0ABW6H7K5_9ACTN</name>
<dbReference type="Pfam" id="PF00324">
    <property type="entry name" value="AA_permease"/>
    <property type="match status" value="1"/>
</dbReference>
<dbReference type="PANTHER" id="PTHR42770">
    <property type="entry name" value="AMINO ACID TRANSPORTER-RELATED"/>
    <property type="match status" value="1"/>
</dbReference>
<evidence type="ECO:0000313" key="7">
    <source>
        <dbReference type="EMBL" id="MFE1752590.1"/>
    </source>
</evidence>
<keyword evidence="3 5" id="KW-1133">Transmembrane helix</keyword>
<dbReference type="RefSeq" id="WP_381841749.1">
    <property type="nucleotide sequence ID" value="NZ_JBHYTS010000027.1"/>
</dbReference>
<evidence type="ECO:0000256" key="4">
    <source>
        <dbReference type="ARBA" id="ARBA00023136"/>
    </source>
</evidence>
<organism evidence="7 8">
    <name type="scientific">Streptomyces anandii</name>
    <dbReference type="NCBI Taxonomy" id="285454"/>
    <lineage>
        <taxon>Bacteria</taxon>
        <taxon>Bacillati</taxon>
        <taxon>Actinomycetota</taxon>
        <taxon>Actinomycetes</taxon>
        <taxon>Kitasatosporales</taxon>
        <taxon>Streptomycetaceae</taxon>
        <taxon>Streptomyces</taxon>
    </lineage>
</organism>
<dbReference type="Proteomes" id="UP001599756">
    <property type="component" value="Unassembled WGS sequence"/>
</dbReference>
<accession>A0ABW6H7K5</accession>
<dbReference type="Gene3D" id="1.20.1740.10">
    <property type="entry name" value="Amino acid/polyamine transporter I"/>
    <property type="match status" value="1"/>
</dbReference>
<evidence type="ECO:0000256" key="1">
    <source>
        <dbReference type="ARBA" id="ARBA00004141"/>
    </source>
</evidence>
<evidence type="ECO:0000256" key="3">
    <source>
        <dbReference type="ARBA" id="ARBA00022989"/>
    </source>
</evidence>
<evidence type="ECO:0000313" key="8">
    <source>
        <dbReference type="Proteomes" id="UP001599756"/>
    </source>
</evidence>
<sequence>MPPQPSPTPPDVSPSRGPKLRRNLSIWQAVGLSVALMAPSMAADINPQGTGRSVGRAVPLAFLLAGVAVLLLAYVFVRLCQHFQSAGSVYAFVGASLGPRAGLVAGWCLLGAYLLFGVVTSSAAGIFGAAFLQETGVWAHPARWSSFGLVAAALLAALWLSMSSAKRGTHVLIIVEAATVALILVVSTVVLVRLLSGSAPGGNAFTLSVFRVQPGTSWSALFLGIVFGFLSFAGFEAAATLGEEAVEPRRDIPRAILGTALFGGLYFVFVTAVEVMGFGTDPAGLKAFAASSSLLGDLGGTYVGSWAGAAITLGTTVSAFGCCLASMVGASRVTYALFRYVVGDRGPGRVSATGVPGGAVVLTAATMGLIVLVCATLLSARPKDTFLWSGTTGTLILLVAYGLTTVGAIWLIFVRRVMTVAAWQVVIPLGALGILGYTLYRSVIPYPEGKAERWFPVVAGVWVLAAVVLVVAAPGMAHRLGAALAEETGITERGPAGPRPARRRDDDGS</sequence>
<feature type="domain" description="Amino acid permease/ SLC12A" evidence="6">
    <location>
        <begin position="54"/>
        <end position="409"/>
    </location>
</feature>
<feature type="transmembrane region" description="Helical" evidence="5">
    <location>
        <begin position="255"/>
        <end position="278"/>
    </location>
</feature>
<feature type="transmembrane region" description="Helical" evidence="5">
    <location>
        <begin position="57"/>
        <end position="77"/>
    </location>
</feature>
<dbReference type="PANTHER" id="PTHR42770:SF7">
    <property type="entry name" value="MEMBRANE PROTEIN"/>
    <property type="match status" value="1"/>
</dbReference>
<evidence type="ECO:0000256" key="5">
    <source>
        <dbReference type="SAM" id="Phobius"/>
    </source>
</evidence>
<dbReference type="InterPro" id="IPR004841">
    <property type="entry name" value="AA-permease/SLC12A_dom"/>
</dbReference>
<dbReference type="PIRSF" id="PIRSF006060">
    <property type="entry name" value="AA_transporter"/>
    <property type="match status" value="1"/>
</dbReference>
<proteinExistence type="predicted"/>
<protein>
    <submittedName>
        <fullName evidence="7">APC family permease</fullName>
    </submittedName>
</protein>
<keyword evidence="4 5" id="KW-0472">Membrane</keyword>
<reference evidence="7 8" key="1">
    <citation type="submission" date="2024-09" db="EMBL/GenBank/DDBJ databases">
        <title>The Natural Products Discovery Center: Release of the First 8490 Sequenced Strains for Exploring Actinobacteria Biosynthetic Diversity.</title>
        <authorList>
            <person name="Kalkreuter E."/>
            <person name="Kautsar S.A."/>
            <person name="Yang D."/>
            <person name="Bader C.D."/>
            <person name="Teijaro C.N."/>
            <person name="Fluegel L."/>
            <person name="Davis C.M."/>
            <person name="Simpson J.R."/>
            <person name="Lauterbach L."/>
            <person name="Steele A.D."/>
            <person name="Gui C."/>
            <person name="Meng S."/>
            <person name="Li G."/>
            <person name="Viehrig K."/>
            <person name="Ye F."/>
            <person name="Su P."/>
            <person name="Kiefer A.F."/>
            <person name="Nichols A."/>
            <person name="Cepeda A.J."/>
            <person name="Yan W."/>
            <person name="Fan B."/>
            <person name="Jiang Y."/>
            <person name="Adhikari A."/>
            <person name="Zheng C.-J."/>
            <person name="Schuster L."/>
            <person name="Cowan T.M."/>
            <person name="Smanski M.J."/>
            <person name="Chevrette M.G."/>
            <person name="De Carvalho L.P.S."/>
            <person name="Shen B."/>
        </authorList>
    </citation>
    <scope>NUCLEOTIDE SEQUENCE [LARGE SCALE GENOMIC DNA]</scope>
    <source>
        <strain evidence="7 8">NPDC059500</strain>
    </source>
</reference>